<reference evidence="1" key="1">
    <citation type="submission" date="2022-05" db="EMBL/GenBank/DDBJ databases">
        <title>An RpoN-dependent PEP-CTERM gene is involved in floc formation of an Aquincola tertiaricarbonis strain.</title>
        <authorList>
            <person name="Qiu D."/>
            <person name="Xia M."/>
        </authorList>
    </citation>
    <scope>NUCLEOTIDE SEQUENCE</scope>
    <source>
        <strain evidence="1">RN12</strain>
    </source>
</reference>
<accession>A0ABY4S8X8</accession>
<gene>
    <name evidence="1" type="ORF">MW290_25460</name>
</gene>
<evidence type="ECO:0000313" key="1">
    <source>
        <dbReference type="EMBL" id="URI08919.1"/>
    </source>
</evidence>
<protein>
    <submittedName>
        <fullName evidence="1">Uncharacterized protein</fullName>
    </submittedName>
</protein>
<dbReference type="EMBL" id="CP097636">
    <property type="protein sequence ID" value="URI08919.1"/>
    <property type="molecule type" value="Genomic_DNA"/>
</dbReference>
<sequence>MNEAARANAEVAKEALAFYKQAYADQAPMRDKAAQTALEVSQQQLASSKLNDTISKDYWDYQKNTFRPLEEGIVADAQQYDTPERREQAAQAAAATMGTTMANTREAAAMRNASMGVNPNSGRAAALDQQTGVAEAAATADAMNGARDKVELQGYARKMDAANLGRGLASSQATSAQVALSGGTSAANTAAMPVQQAQSAAAMAGQGFTTAISGFDSAGSIYGKEASIQGQYGGSDLIGGLGTMAGAAAGLGWSPFKKGG</sequence>
<dbReference type="RefSeq" id="WP_250197137.1">
    <property type="nucleotide sequence ID" value="NZ_CP097636.1"/>
</dbReference>
<keyword evidence="2" id="KW-1185">Reference proteome</keyword>
<organism evidence="1 2">
    <name type="scientific">Aquincola tertiaricarbonis</name>
    <dbReference type="NCBI Taxonomy" id="391953"/>
    <lineage>
        <taxon>Bacteria</taxon>
        <taxon>Pseudomonadati</taxon>
        <taxon>Pseudomonadota</taxon>
        <taxon>Betaproteobacteria</taxon>
        <taxon>Burkholderiales</taxon>
        <taxon>Sphaerotilaceae</taxon>
        <taxon>Aquincola</taxon>
    </lineage>
</organism>
<name>A0ABY4S8X8_AQUTE</name>
<proteinExistence type="predicted"/>
<evidence type="ECO:0000313" key="2">
    <source>
        <dbReference type="Proteomes" id="UP001056201"/>
    </source>
</evidence>
<dbReference type="Proteomes" id="UP001056201">
    <property type="component" value="Chromosome 2"/>
</dbReference>